<organism evidence="2 3">
    <name type="scientific">Bionectria ochroleuca</name>
    <name type="common">Gliocladium roseum</name>
    <dbReference type="NCBI Taxonomy" id="29856"/>
    <lineage>
        <taxon>Eukaryota</taxon>
        <taxon>Fungi</taxon>
        <taxon>Dikarya</taxon>
        <taxon>Ascomycota</taxon>
        <taxon>Pezizomycotina</taxon>
        <taxon>Sordariomycetes</taxon>
        <taxon>Hypocreomycetidae</taxon>
        <taxon>Hypocreales</taxon>
        <taxon>Bionectriaceae</taxon>
        <taxon>Clonostachys</taxon>
    </lineage>
</organism>
<keyword evidence="1" id="KW-0472">Membrane</keyword>
<sequence length="69" mass="7925">MPSQTKIFATIIGAAFAAQAVLFVLWTRKEDEENKENANSGPVVKVPRLLMHYDMHRREYRYDGDGEVL</sequence>
<keyword evidence="1" id="KW-1133">Transmembrane helix</keyword>
<evidence type="ECO:0000256" key="1">
    <source>
        <dbReference type="SAM" id="Phobius"/>
    </source>
</evidence>
<evidence type="ECO:0000313" key="3">
    <source>
        <dbReference type="Proteomes" id="UP000766486"/>
    </source>
</evidence>
<protein>
    <submittedName>
        <fullName evidence="2">Uncharacterized protein</fullName>
    </submittedName>
</protein>
<evidence type="ECO:0000313" key="2">
    <source>
        <dbReference type="EMBL" id="VUC28930.1"/>
    </source>
</evidence>
<dbReference type="EMBL" id="CABFNS010000795">
    <property type="protein sequence ID" value="VUC28930.1"/>
    <property type="molecule type" value="Genomic_DNA"/>
</dbReference>
<name>A0ABY6UE96_BIOOC</name>
<comment type="caution">
    <text evidence="2">The sequence shown here is derived from an EMBL/GenBank/DDBJ whole genome shotgun (WGS) entry which is preliminary data.</text>
</comment>
<gene>
    <name evidence="2" type="ORF">CLO192961_LOCUS248229</name>
</gene>
<proteinExistence type="predicted"/>
<feature type="transmembrane region" description="Helical" evidence="1">
    <location>
        <begin position="6"/>
        <end position="26"/>
    </location>
</feature>
<keyword evidence="3" id="KW-1185">Reference proteome</keyword>
<accession>A0ABY6UE96</accession>
<keyword evidence="1" id="KW-0812">Transmembrane</keyword>
<reference evidence="2 3" key="1">
    <citation type="submission" date="2019-06" db="EMBL/GenBank/DDBJ databases">
        <authorList>
            <person name="Broberg M."/>
        </authorList>
    </citation>
    <scope>NUCLEOTIDE SEQUENCE [LARGE SCALE GENOMIC DNA]</scope>
</reference>
<dbReference type="Proteomes" id="UP000766486">
    <property type="component" value="Unassembled WGS sequence"/>
</dbReference>